<dbReference type="EMBL" id="QKOE01000011">
    <property type="protein sequence ID" value="PZA15771.1"/>
    <property type="molecule type" value="Genomic_DNA"/>
</dbReference>
<gene>
    <name evidence="8" type="ORF">DNK49_14985</name>
</gene>
<feature type="domain" description="Leucine-binding protein" evidence="7">
    <location>
        <begin position="80"/>
        <end position="394"/>
    </location>
</feature>
<evidence type="ECO:0000256" key="6">
    <source>
        <dbReference type="SAM" id="Phobius"/>
    </source>
</evidence>
<dbReference type="Pfam" id="PF13458">
    <property type="entry name" value="Peripla_BP_6"/>
    <property type="match status" value="1"/>
</dbReference>
<dbReference type="Proteomes" id="UP000248259">
    <property type="component" value="Unassembled WGS sequence"/>
</dbReference>
<dbReference type="PANTHER" id="PTHR47235">
    <property type="entry name" value="BLR6548 PROTEIN"/>
    <property type="match status" value="1"/>
</dbReference>
<feature type="transmembrane region" description="Helical" evidence="6">
    <location>
        <begin position="52"/>
        <end position="72"/>
    </location>
</feature>
<dbReference type="PRINTS" id="PR00337">
    <property type="entry name" value="LEUILEVALBP"/>
</dbReference>
<organism evidence="8 9">
    <name type="scientific">Parazoarcus communis SWub3 = DSM 12120</name>
    <dbReference type="NCBI Taxonomy" id="1121029"/>
    <lineage>
        <taxon>Bacteria</taxon>
        <taxon>Pseudomonadati</taxon>
        <taxon>Pseudomonadota</taxon>
        <taxon>Betaproteobacteria</taxon>
        <taxon>Rhodocyclales</taxon>
        <taxon>Zoogloeaceae</taxon>
        <taxon>Parazoarcus</taxon>
    </lineage>
</organism>
<dbReference type="InterPro" id="IPR028082">
    <property type="entry name" value="Peripla_BP_I"/>
</dbReference>
<keyword evidence="4" id="KW-0029">Amino-acid transport</keyword>
<feature type="region of interest" description="Disordered" evidence="5">
    <location>
        <begin position="25"/>
        <end position="44"/>
    </location>
</feature>
<dbReference type="Gene3D" id="3.40.50.2300">
    <property type="match status" value="2"/>
</dbReference>
<keyword evidence="3" id="KW-0732">Signal</keyword>
<keyword evidence="9" id="KW-1185">Reference proteome</keyword>
<keyword evidence="6" id="KW-1133">Transmembrane helix</keyword>
<protein>
    <submittedName>
        <fullName evidence="8">ABC transporter permease</fullName>
    </submittedName>
</protein>
<evidence type="ECO:0000256" key="1">
    <source>
        <dbReference type="ARBA" id="ARBA00010062"/>
    </source>
</evidence>
<proteinExistence type="inferred from homology"/>
<name>A0A323UU32_9RHOO</name>
<reference evidence="8 9" key="1">
    <citation type="submission" date="2018-06" db="EMBL/GenBank/DDBJ databases">
        <title>Azoarcus communis strain SWub3 genome.</title>
        <authorList>
            <person name="Zorraquino Salvo V."/>
            <person name="Toubiana D."/>
            <person name="Blumwald E."/>
        </authorList>
    </citation>
    <scope>NUCLEOTIDE SEQUENCE [LARGE SCALE GENOMIC DNA]</scope>
    <source>
        <strain evidence="8 9">SWub3</strain>
    </source>
</reference>
<dbReference type="AlphaFoldDB" id="A0A323UU32"/>
<dbReference type="InterPro" id="IPR028081">
    <property type="entry name" value="Leu-bd"/>
</dbReference>
<dbReference type="InterPro" id="IPR000709">
    <property type="entry name" value="Leu_Ile_Val-bd"/>
</dbReference>
<dbReference type="GO" id="GO:0006865">
    <property type="term" value="P:amino acid transport"/>
    <property type="evidence" value="ECO:0007669"/>
    <property type="project" value="UniProtKB-KW"/>
</dbReference>
<keyword evidence="6" id="KW-0812">Transmembrane</keyword>
<keyword evidence="6" id="KW-0472">Membrane</keyword>
<evidence type="ECO:0000256" key="2">
    <source>
        <dbReference type="ARBA" id="ARBA00022448"/>
    </source>
</evidence>
<keyword evidence="2" id="KW-0813">Transport</keyword>
<evidence type="ECO:0000259" key="7">
    <source>
        <dbReference type="Pfam" id="PF13458"/>
    </source>
</evidence>
<sequence>MVPQRRRRGKPACFLPCMMYSHVTKPRTRQGGSGHNKTDIHHRRTSMRGRRAFVHIFCRAAAAVLLVSPLSAGAQEAPLVVGQSAVLSGPQAANGLLYNRGIRLHLDAVNAAGGIAGRKLEMISLDDGYDPERTKANTRQILDDKRVVALFGYTGTGSTMASAPLAEAAKVPMLAPLTGAPELRDKAGRYLFHVRASYVDELRKAVEYLSTIGIRDIAIAYQDDGFGRSGLKSAETVLDARGLKPVAVGAITGTTYDSVKAAADIAARAPSAILLATAGQASVNFIREYQKTGARAQFFGLSVVSSSQLLQELGADADGVVISQVVPSPWTKTVPLVREFLRAAEAAKDVEVNHTTLEGYIAARVLVEALRRAGPEVTAERVTQALEGMRPFGVGGYDVSFAPGRRDGSSFVDLSLVRADGRYIQ</sequence>
<dbReference type="OrthoDB" id="26870at2"/>
<evidence type="ECO:0000313" key="9">
    <source>
        <dbReference type="Proteomes" id="UP000248259"/>
    </source>
</evidence>
<accession>A0A323UU32</accession>
<dbReference type="PANTHER" id="PTHR47235:SF1">
    <property type="entry name" value="BLR6548 PROTEIN"/>
    <property type="match status" value="1"/>
</dbReference>
<evidence type="ECO:0000256" key="3">
    <source>
        <dbReference type="ARBA" id="ARBA00022729"/>
    </source>
</evidence>
<evidence type="ECO:0000256" key="4">
    <source>
        <dbReference type="ARBA" id="ARBA00022970"/>
    </source>
</evidence>
<comment type="similarity">
    <text evidence="1">Belongs to the leucine-binding protein family.</text>
</comment>
<evidence type="ECO:0000256" key="5">
    <source>
        <dbReference type="SAM" id="MobiDB-lite"/>
    </source>
</evidence>
<comment type="caution">
    <text evidence="8">The sequence shown here is derived from an EMBL/GenBank/DDBJ whole genome shotgun (WGS) entry which is preliminary data.</text>
</comment>
<dbReference type="SUPFAM" id="SSF53822">
    <property type="entry name" value="Periplasmic binding protein-like I"/>
    <property type="match status" value="1"/>
</dbReference>
<evidence type="ECO:0000313" key="8">
    <source>
        <dbReference type="EMBL" id="PZA15771.1"/>
    </source>
</evidence>
<dbReference type="CDD" id="cd06326">
    <property type="entry name" value="PBP1_ABC_ligand_binding-like"/>
    <property type="match status" value="1"/>
</dbReference>